<dbReference type="GO" id="GO:0006281">
    <property type="term" value="P:DNA repair"/>
    <property type="evidence" value="ECO:0007669"/>
    <property type="project" value="UniProtKB-KW"/>
</dbReference>
<comment type="caution">
    <text evidence="9">The sequence shown here is derived from an EMBL/GenBank/DDBJ whole genome shotgun (WGS) entry which is preliminary data.</text>
</comment>
<evidence type="ECO:0000313" key="10">
    <source>
        <dbReference type="Proteomes" id="UP000321638"/>
    </source>
</evidence>
<dbReference type="PROSITE" id="PS00374">
    <property type="entry name" value="MGMT"/>
    <property type="match status" value="1"/>
</dbReference>
<keyword evidence="4" id="KW-0227">DNA damage</keyword>
<dbReference type="SUPFAM" id="SSF46767">
    <property type="entry name" value="Methylated DNA-protein cysteine methyltransferase, C-terminal domain"/>
    <property type="match status" value="1"/>
</dbReference>
<evidence type="ECO:0000256" key="7">
    <source>
        <dbReference type="SAM" id="Phobius"/>
    </source>
</evidence>
<evidence type="ECO:0000256" key="6">
    <source>
        <dbReference type="ARBA" id="ARBA00049348"/>
    </source>
</evidence>
<comment type="catalytic activity">
    <reaction evidence="1">
        <text>a 4-O-methyl-thymidine in DNA + L-cysteinyl-[protein] = a thymidine in DNA + S-methyl-L-cysteinyl-[protein]</text>
        <dbReference type="Rhea" id="RHEA:53428"/>
        <dbReference type="Rhea" id="RHEA-COMP:10131"/>
        <dbReference type="Rhea" id="RHEA-COMP:10132"/>
        <dbReference type="Rhea" id="RHEA-COMP:13555"/>
        <dbReference type="Rhea" id="RHEA-COMP:13556"/>
        <dbReference type="ChEBI" id="CHEBI:29950"/>
        <dbReference type="ChEBI" id="CHEBI:82612"/>
        <dbReference type="ChEBI" id="CHEBI:137386"/>
        <dbReference type="ChEBI" id="CHEBI:137387"/>
        <dbReference type="EC" id="2.1.1.63"/>
    </reaction>
</comment>
<dbReference type="InterPro" id="IPR036217">
    <property type="entry name" value="MethylDNA_cys_MeTrfase_DNAb"/>
</dbReference>
<evidence type="ECO:0000256" key="3">
    <source>
        <dbReference type="ARBA" id="ARBA00022679"/>
    </source>
</evidence>
<dbReference type="GO" id="GO:0032259">
    <property type="term" value="P:methylation"/>
    <property type="evidence" value="ECO:0007669"/>
    <property type="project" value="UniProtKB-KW"/>
</dbReference>
<name>A0A5C8PBU0_9HYPH</name>
<keyword evidence="10" id="KW-1185">Reference proteome</keyword>
<organism evidence="9 10">
    <name type="scientific">Vineibacter terrae</name>
    <dbReference type="NCBI Taxonomy" id="2586908"/>
    <lineage>
        <taxon>Bacteria</taxon>
        <taxon>Pseudomonadati</taxon>
        <taxon>Pseudomonadota</taxon>
        <taxon>Alphaproteobacteria</taxon>
        <taxon>Hyphomicrobiales</taxon>
        <taxon>Vineibacter</taxon>
    </lineage>
</organism>
<proteinExistence type="predicted"/>
<evidence type="ECO:0000256" key="5">
    <source>
        <dbReference type="ARBA" id="ARBA00023204"/>
    </source>
</evidence>
<dbReference type="InterPro" id="IPR036388">
    <property type="entry name" value="WH-like_DNA-bd_sf"/>
</dbReference>
<reference evidence="9 10" key="1">
    <citation type="submission" date="2019-06" db="EMBL/GenBank/DDBJ databases">
        <title>New taxonomy in bacterial strain CC-CFT640, isolated from vineyard.</title>
        <authorList>
            <person name="Lin S.-Y."/>
            <person name="Tsai C.-F."/>
            <person name="Young C.-C."/>
        </authorList>
    </citation>
    <scope>NUCLEOTIDE SEQUENCE [LARGE SCALE GENOMIC DNA]</scope>
    <source>
        <strain evidence="9 10">CC-CFT640</strain>
    </source>
</reference>
<keyword evidence="2 9" id="KW-0489">Methyltransferase</keyword>
<comment type="catalytic activity">
    <reaction evidence="6">
        <text>a 6-O-methyl-2'-deoxyguanosine in DNA + L-cysteinyl-[protein] = S-methyl-L-cysteinyl-[protein] + a 2'-deoxyguanosine in DNA</text>
        <dbReference type="Rhea" id="RHEA:24000"/>
        <dbReference type="Rhea" id="RHEA-COMP:10131"/>
        <dbReference type="Rhea" id="RHEA-COMP:10132"/>
        <dbReference type="Rhea" id="RHEA-COMP:11367"/>
        <dbReference type="Rhea" id="RHEA-COMP:11368"/>
        <dbReference type="ChEBI" id="CHEBI:29950"/>
        <dbReference type="ChEBI" id="CHEBI:82612"/>
        <dbReference type="ChEBI" id="CHEBI:85445"/>
        <dbReference type="ChEBI" id="CHEBI:85448"/>
        <dbReference type="EC" id="2.1.1.63"/>
    </reaction>
</comment>
<keyword evidence="7" id="KW-0472">Membrane</keyword>
<dbReference type="Gene3D" id="3.30.160.70">
    <property type="entry name" value="Methylated DNA-protein cysteine methyltransferase domain"/>
    <property type="match status" value="1"/>
</dbReference>
<evidence type="ECO:0000256" key="2">
    <source>
        <dbReference type="ARBA" id="ARBA00022603"/>
    </source>
</evidence>
<evidence type="ECO:0000256" key="4">
    <source>
        <dbReference type="ARBA" id="ARBA00022763"/>
    </source>
</evidence>
<dbReference type="Pfam" id="PF01035">
    <property type="entry name" value="DNA_binding_1"/>
    <property type="match status" value="1"/>
</dbReference>
<feature type="transmembrane region" description="Helical" evidence="7">
    <location>
        <begin position="21"/>
        <end position="41"/>
    </location>
</feature>
<dbReference type="Proteomes" id="UP000321638">
    <property type="component" value="Unassembled WGS sequence"/>
</dbReference>
<dbReference type="Gene3D" id="1.10.10.10">
    <property type="entry name" value="Winged helix-like DNA-binding domain superfamily/Winged helix DNA-binding domain"/>
    <property type="match status" value="1"/>
</dbReference>
<dbReference type="InterPro" id="IPR036631">
    <property type="entry name" value="MGMT_N_sf"/>
</dbReference>
<keyword evidence="3 9" id="KW-0808">Transferase</keyword>
<dbReference type="SUPFAM" id="SSF53155">
    <property type="entry name" value="Methylated DNA-protein cysteine methyltransferase domain"/>
    <property type="match status" value="1"/>
</dbReference>
<dbReference type="PANTHER" id="PTHR10815:SF14">
    <property type="entry name" value="BIFUNCTIONAL TRANSCRIPTIONAL ACTIVATOR_DNA REPAIR ENZYME ADA"/>
    <property type="match status" value="1"/>
</dbReference>
<dbReference type="CDD" id="cd06445">
    <property type="entry name" value="ATase"/>
    <property type="match status" value="1"/>
</dbReference>
<dbReference type="AlphaFoldDB" id="A0A5C8PBU0"/>
<dbReference type="GO" id="GO:0003908">
    <property type="term" value="F:methylated-DNA-[protein]-cysteine S-methyltransferase activity"/>
    <property type="evidence" value="ECO:0007669"/>
    <property type="project" value="UniProtKB-EC"/>
</dbReference>
<dbReference type="EMBL" id="VDUZ01000053">
    <property type="protein sequence ID" value="TXL70830.1"/>
    <property type="molecule type" value="Genomic_DNA"/>
</dbReference>
<accession>A0A5C8PBU0</accession>
<keyword evidence="7" id="KW-1133">Transmembrane helix</keyword>
<evidence type="ECO:0000259" key="8">
    <source>
        <dbReference type="Pfam" id="PF01035"/>
    </source>
</evidence>
<evidence type="ECO:0000256" key="1">
    <source>
        <dbReference type="ARBA" id="ARBA00001286"/>
    </source>
</evidence>
<dbReference type="InterPro" id="IPR001497">
    <property type="entry name" value="MethylDNA_cys_MeTrfase_AS"/>
</dbReference>
<protein>
    <submittedName>
        <fullName evidence="9">Methylated-DNA--[protein]-cysteine S-methyltransferase</fullName>
    </submittedName>
</protein>
<keyword evidence="5" id="KW-0234">DNA repair</keyword>
<dbReference type="NCBIfam" id="TIGR00589">
    <property type="entry name" value="ogt"/>
    <property type="match status" value="1"/>
</dbReference>
<dbReference type="OrthoDB" id="9802228at2"/>
<evidence type="ECO:0000313" key="9">
    <source>
        <dbReference type="EMBL" id="TXL70830.1"/>
    </source>
</evidence>
<dbReference type="PANTHER" id="PTHR10815">
    <property type="entry name" value="METHYLATED-DNA--PROTEIN-CYSTEINE METHYLTRANSFERASE"/>
    <property type="match status" value="1"/>
</dbReference>
<dbReference type="InterPro" id="IPR014048">
    <property type="entry name" value="MethylDNA_cys_MeTrfase_DNA-bd"/>
</dbReference>
<gene>
    <name evidence="9" type="ORF">FHP25_32985</name>
</gene>
<feature type="domain" description="Methylated-DNA-[protein]-cysteine S-methyltransferase DNA binding" evidence="8">
    <location>
        <begin position="97"/>
        <end position="175"/>
    </location>
</feature>
<keyword evidence="7" id="KW-0812">Transmembrane</keyword>
<sequence>MTSQISAATERESLRFGYGDAALGTIVVAASAQGVVALFIGEDSARLLRDLKDAFPDADLVSDQAGLAQTIAKAVALVDAPHLGTDLALDLRGSPLEIAVWKSLQSIRPGDTQTYGAIARSLPMAATAQEVGSACAANRVAVAVPCHRVVKSDGSISGYRWGVQRKRRLINMEGVA</sequence>